<dbReference type="PROSITE" id="PS51925">
    <property type="entry name" value="SWIB_MDM2"/>
    <property type="match status" value="1"/>
</dbReference>
<dbReference type="CDD" id="cd10567">
    <property type="entry name" value="SWIB-MDM2_like"/>
    <property type="match status" value="1"/>
</dbReference>
<evidence type="ECO:0000313" key="3">
    <source>
        <dbReference type="EMBL" id="OEH80336.1"/>
    </source>
</evidence>
<dbReference type="SMART" id="SM00151">
    <property type="entry name" value="SWIB"/>
    <property type="match status" value="1"/>
</dbReference>
<evidence type="ECO:0000259" key="2">
    <source>
        <dbReference type="PROSITE" id="PS51925"/>
    </source>
</evidence>
<comment type="caution">
    <text evidence="3">The sequence shown here is derived from an EMBL/GenBank/DDBJ whole genome shotgun (WGS) entry which is preliminary data.</text>
</comment>
<dbReference type="VEuPathDB" id="ToxoDB:cyc_08923"/>
<gene>
    <name evidence="3" type="ORF">cyc_08923</name>
</gene>
<dbReference type="Pfam" id="PF02201">
    <property type="entry name" value="SWIB"/>
    <property type="match status" value="1"/>
</dbReference>
<dbReference type="Gene3D" id="1.10.245.10">
    <property type="entry name" value="SWIB/MDM2 domain"/>
    <property type="match status" value="1"/>
</dbReference>
<evidence type="ECO:0000256" key="1">
    <source>
        <dbReference type="SAM" id="MobiDB-lite"/>
    </source>
</evidence>
<name>A0A1D3DA49_9EIME</name>
<dbReference type="InterPro" id="IPR036885">
    <property type="entry name" value="SWIB_MDM2_dom_sf"/>
</dbReference>
<keyword evidence="4" id="KW-1185">Reference proteome</keyword>
<evidence type="ECO:0000313" key="4">
    <source>
        <dbReference type="Proteomes" id="UP000095192"/>
    </source>
</evidence>
<reference evidence="3 4" key="1">
    <citation type="journal article" date="2016" name="BMC Genomics">
        <title>Comparative genomics reveals Cyclospora cayetanensis possesses coccidia-like metabolism and invasion components but unique surface antigens.</title>
        <authorList>
            <person name="Liu S."/>
            <person name="Wang L."/>
            <person name="Zheng H."/>
            <person name="Xu Z."/>
            <person name="Roellig D.M."/>
            <person name="Li N."/>
            <person name="Frace M.A."/>
            <person name="Tang K."/>
            <person name="Arrowood M.J."/>
            <person name="Moss D.M."/>
            <person name="Zhang L."/>
            <person name="Feng Y."/>
            <person name="Xiao L."/>
        </authorList>
    </citation>
    <scope>NUCLEOTIDE SEQUENCE [LARGE SCALE GENOMIC DNA]</scope>
    <source>
        <strain evidence="3 4">CHN_HEN01</strain>
    </source>
</reference>
<feature type="region of interest" description="Disordered" evidence="1">
    <location>
        <begin position="54"/>
        <end position="79"/>
    </location>
</feature>
<dbReference type="InParanoid" id="A0A1D3DA49"/>
<dbReference type="InterPro" id="IPR003121">
    <property type="entry name" value="SWIB_MDM2_domain"/>
</dbReference>
<dbReference type="VEuPathDB" id="ToxoDB:LOC113147097"/>
<protein>
    <submittedName>
        <fullName evidence="3">Swib mdm2 domain-containing protein</fullName>
    </submittedName>
</protein>
<dbReference type="InterPro" id="IPR019835">
    <property type="entry name" value="SWIB_domain"/>
</dbReference>
<dbReference type="AlphaFoldDB" id="A0A1D3DA49"/>
<accession>A0A1D3DA49</accession>
<dbReference type="PANTHER" id="PTHR13844">
    <property type="entry name" value="SWI/SNF-RELATED MATRIX-ASSOCIATED ACTIN-DEPENDENT REGULATOR OF CHROMATIN SUBFAMILY D"/>
    <property type="match status" value="1"/>
</dbReference>
<dbReference type="EMBL" id="JROU02000112">
    <property type="protein sequence ID" value="OEH80336.1"/>
    <property type="molecule type" value="Genomic_DNA"/>
</dbReference>
<dbReference type="SUPFAM" id="SSF47592">
    <property type="entry name" value="SWIB/MDM2 domain"/>
    <property type="match status" value="1"/>
</dbReference>
<proteinExistence type="predicted"/>
<organism evidence="3 4">
    <name type="scientific">Cyclospora cayetanensis</name>
    <dbReference type="NCBI Taxonomy" id="88456"/>
    <lineage>
        <taxon>Eukaryota</taxon>
        <taxon>Sar</taxon>
        <taxon>Alveolata</taxon>
        <taxon>Apicomplexa</taxon>
        <taxon>Conoidasida</taxon>
        <taxon>Coccidia</taxon>
        <taxon>Eucoccidiorida</taxon>
        <taxon>Eimeriorina</taxon>
        <taxon>Eimeriidae</taxon>
        <taxon>Cyclospora</taxon>
    </lineage>
</organism>
<dbReference type="Proteomes" id="UP000095192">
    <property type="component" value="Unassembled WGS sequence"/>
</dbReference>
<sequence length="164" mass="18218">MGKSQASRVEVTKFIWAYIKEKDLQKKENRRIVVADERLMPLLRQREMSMFELNKRRKVQQPPLHERPRGPTGSSSTYDSVKRFELPARAPFGLSHLPPAGVRQALVLAVVAECNAICVAPCEVPKICSHGGALGSGREGAVLEHQPSHPLALTSVELRQLPAH</sequence>
<feature type="domain" description="DM2" evidence="2">
    <location>
        <begin position="1"/>
        <end position="66"/>
    </location>
</feature>